<evidence type="ECO:0000256" key="1">
    <source>
        <dbReference type="SAM" id="MobiDB-lite"/>
    </source>
</evidence>
<dbReference type="WBParaSite" id="PDA_v2.g2473.t1">
    <property type="protein sequence ID" value="PDA_v2.g2473.t1"/>
    <property type="gene ID" value="PDA_v2.g2473"/>
</dbReference>
<feature type="compositionally biased region" description="Polar residues" evidence="1">
    <location>
        <begin position="117"/>
        <end position="143"/>
    </location>
</feature>
<feature type="region of interest" description="Disordered" evidence="1">
    <location>
        <begin position="162"/>
        <end position="199"/>
    </location>
</feature>
<feature type="compositionally biased region" description="Low complexity" evidence="1">
    <location>
        <begin position="187"/>
        <end position="199"/>
    </location>
</feature>
<evidence type="ECO:0000313" key="4">
    <source>
        <dbReference type="WBParaSite" id="PDA_v2.g2473.t1"/>
    </source>
</evidence>
<proteinExistence type="predicted"/>
<organism evidence="3 4">
    <name type="scientific">Panagrolaimus davidi</name>
    <dbReference type="NCBI Taxonomy" id="227884"/>
    <lineage>
        <taxon>Eukaryota</taxon>
        <taxon>Metazoa</taxon>
        <taxon>Ecdysozoa</taxon>
        <taxon>Nematoda</taxon>
        <taxon>Chromadorea</taxon>
        <taxon>Rhabditida</taxon>
        <taxon>Tylenchina</taxon>
        <taxon>Panagrolaimomorpha</taxon>
        <taxon>Panagrolaimoidea</taxon>
        <taxon>Panagrolaimidae</taxon>
        <taxon>Panagrolaimus</taxon>
    </lineage>
</organism>
<keyword evidence="2" id="KW-0732">Signal</keyword>
<feature type="compositionally biased region" description="Low complexity" evidence="1">
    <location>
        <begin position="164"/>
        <end position="176"/>
    </location>
</feature>
<reference evidence="4" key="1">
    <citation type="submission" date="2022-11" db="UniProtKB">
        <authorList>
            <consortium name="WormBaseParasite"/>
        </authorList>
    </citation>
    <scope>IDENTIFICATION</scope>
</reference>
<accession>A0A914QC25</accession>
<keyword evidence="3" id="KW-1185">Reference proteome</keyword>
<protein>
    <submittedName>
        <fullName evidence="4">Uncharacterized protein</fullName>
    </submittedName>
</protein>
<dbReference type="Proteomes" id="UP000887578">
    <property type="component" value="Unplaced"/>
</dbReference>
<evidence type="ECO:0000313" key="3">
    <source>
        <dbReference type="Proteomes" id="UP000887578"/>
    </source>
</evidence>
<feature type="region of interest" description="Disordered" evidence="1">
    <location>
        <begin position="111"/>
        <end position="144"/>
    </location>
</feature>
<name>A0A914QC25_9BILA</name>
<feature type="signal peptide" evidence="2">
    <location>
        <begin position="1"/>
        <end position="20"/>
    </location>
</feature>
<dbReference type="AlphaFoldDB" id="A0A914QC25"/>
<sequence>MTMLLLVSIIFMIFISPNFGQTTPGGIQESTIWTPYYLSSTTGYNFNENQERLTRQLQASFQSPYNQGGHNGNQNVQNYQNPFERQNENNNRFNNRQNGQQYQYPSQFFQQRRGEQQHGNNEYPNIQNGQHSFGTQYGNQGRQPQPYEREFYQSIRTPQGYGIGQQQQIIQQFQQRQNERQGSRTGNQPQGYNNNQQQQHGAYNRENQGGLNEYLKQVHQGMYGKKK</sequence>
<feature type="chain" id="PRO_5036697955" evidence="2">
    <location>
        <begin position="21"/>
        <end position="227"/>
    </location>
</feature>
<evidence type="ECO:0000256" key="2">
    <source>
        <dbReference type="SAM" id="SignalP"/>
    </source>
</evidence>